<dbReference type="InterPro" id="IPR003959">
    <property type="entry name" value="ATPase_AAA_core"/>
</dbReference>
<dbReference type="Gene3D" id="3.40.50.300">
    <property type="entry name" value="P-loop containing nucleotide triphosphate hydrolases"/>
    <property type="match status" value="2"/>
</dbReference>
<dbReference type="Pfam" id="PF13304">
    <property type="entry name" value="AAA_21"/>
    <property type="match status" value="1"/>
</dbReference>
<feature type="domain" description="ATPase AAA-type core" evidence="1">
    <location>
        <begin position="379"/>
        <end position="457"/>
    </location>
</feature>
<feature type="domain" description="Rad50/SbcC-type AAA" evidence="2">
    <location>
        <begin position="5"/>
        <end position="44"/>
    </location>
</feature>
<evidence type="ECO:0000313" key="5">
    <source>
        <dbReference type="Proteomes" id="UP001596207"/>
    </source>
</evidence>
<evidence type="ECO:0000313" key="4">
    <source>
        <dbReference type="EMBL" id="MFC5941700.1"/>
    </source>
</evidence>
<dbReference type="PANTHER" id="PTHR43581:SF4">
    <property type="entry name" value="ATP_GTP PHOSPHATASE"/>
    <property type="match status" value="1"/>
</dbReference>
<name>A0ABW1HM46_9ACTN</name>
<dbReference type="InterPro" id="IPR038729">
    <property type="entry name" value="Rad50/SbcC_AAA"/>
</dbReference>
<dbReference type="InterPro" id="IPR034139">
    <property type="entry name" value="TOPRIM_OLD"/>
</dbReference>
<organism evidence="4 5">
    <name type="scientific">Micromonospora harpali</name>
    <dbReference type="NCBI Taxonomy" id="1490225"/>
    <lineage>
        <taxon>Bacteria</taxon>
        <taxon>Bacillati</taxon>
        <taxon>Actinomycetota</taxon>
        <taxon>Actinomycetes</taxon>
        <taxon>Micromonosporales</taxon>
        <taxon>Micromonosporaceae</taxon>
        <taxon>Micromonospora</taxon>
    </lineage>
</organism>
<dbReference type="RefSeq" id="WP_353898884.1">
    <property type="nucleotide sequence ID" value="NZ_CP158970.1"/>
</dbReference>
<proteinExistence type="predicted"/>
<dbReference type="Pfam" id="PF20469">
    <property type="entry name" value="OLD-like_TOPRIM"/>
    <property type="match status" value="1"/>
</dbReference>
<gene>
    <name evidence="4" type="ORF">ACFPZ4_09440</name>
</gene>
<comment type="caution">
    <text evidence="4">The sequence shown here is derived from an EMBL/GenBank/DDBJ whole genome shotgun (WGS) entry which is preliminary data.</text>
</comment>
<evidence type="ECO:0000259" key="2">
    <source>
        <dbReference type="Pfam" id="PF13476"/>
    </source>
</evidence>
<sequence length="703" mass="76715">MRITSLRAENLLSFGQFELAFSSGLNILVGPNGVGKSNVLRLIGLVRAALQVATKHSPDAIDIARYVRLGEGARTGVLSLGVELTEPFEKSLIAGLLRALAVSSVKRDEVQTPAVDSPFEQELDAWARNSVTEAEVDSLLRGRLVLHVEAGPPATWAMAYEFDHQGETYHWGIAGVGLPTGWVASGPTVVTKSSSWGGQAPNLPASLMGPDQTQFTLNHLLPLPGRMTPWEIRSHPSGQRLLGVEELARALDLASQREQIGAVHVFDRILSDSLVITSNLRRPPRTVYDSGETGRPVRLEDAGDLPLELYRRMVSGDRKQRAAYRDVQSLFTRLTGQQVEMRADLIPATANHPAGFEPHMVDNLPQIKPTTVDTRSSHELHIEPLVLTGSGDVSIENAGAGLWEALVVCTAAVQVPGRVVLLDEPAVNLYPSWQRQLLTHLEQLDQVVLVTHSPYLVPARRVADLSTITRLYHEPAGTAASRLADANVPDEWRDRWRQFFVLSADARAALLAQGVILLEGDTELGVFGAWFADPAATGDSASTPDSLNYLLLVVGSDSAFGAYVSYLNAVHVPWAIICDGPVLSPKYKTPLLNQLQQANVNLSDHPDVDAPFANWKSFWVDHGVFTTADQFGGVANDKDKSGEIEAFLQRADGDLWRQIQAQFGKSKIRAGLAFAERVNLSAHPDQQREVADIWSAIKRRLDG</sequence>
<evidence type="ECO:0000259" key="3">
    <source>
        <dbReference type="Pfam" id="PF20469"/>
    </source>
</evidence>
<accession>A0ABW1HM46</accession>
<dbReference type="InterPro" id="IPR051396">
    <property type="entry name" value="Bact_Antivir_Def_Nuclease"/>
</dbReference>
<evidence type="ECO:0000259" key="1">
    <source>
        <dbReference type="Pfam" id="PF13304"/>
    </source>
</evidence>
<reference evidence="5" key="1">
    <citation type="journal article" date="2019" name="Int. J. Syst. Evol. Microbiol.">
        <title>The Global Catalogue of Microorganisms (GCM) 10K type strain sequencing project: providing services to taxonomists for standard genome sequencing and annotation.</title>
        <authorList>
            <consortium name="The Broad Institute Genomics Platform"/>
            <consortium name="The Broad Institute Genome Sequencing Center for Infectious Disease"/>
            <person name="Wu L."/>
            <person name="Ma J."/>
        </authorList>
    </citation>
    <scope>NUCLEOTIDE SEQUENCE [LARGE SCALE GENOMIC DNA]</scope>
    <source>
        <strain evidence="5">CGMCC 4.7173</strain>
    </source>
</reference>
<dbReference type="Pfam" id="PF13476">
    <property type="entry name" value="AAA_23"/>
    <property type="match status" value="1"/>
</dbReference>
<feature type="domain" description="OLD protein-like TOPRIM" evidence="3">
    <location>
        <begin position="510"/>
        <end position="580"/>
    </location>
</feature>
<dbReference type="Proteomes" id="UP001596207">
    <property type="component" value="Unassembled WGS sequence"/>
</dbReference>
<protein>
    <submittedName>
        <fullName evidence="4">AAA family ATPase</fullName>
    </submittedName>
</protein>
<dbReference type="EMBL" id="JBHSQQ010000038">
    <property type="protein sequence ID" value="MFC5941700.1"/>
    <property type="molecule type" value="Genomic_DNA"/>
</dbReference>
<dbReference type="SUPFAM" id="SSF52540">
    <property type="entry name" value="P-loop containing nucleoside triphosphate hydrolases"/>
    <property type="match status" value="1"/>
</dbReference>
<keyword evidence="5" id="KW-1185">Reference proteome</keyword>
<dbReference type="PANTHER" id="PTHR43581">
    <property type="entry name" value="ATP/GTP PHOSPHATASE"/>
    <property type="match status" value="1"/>
</dbReference>
<dbReference type="InterPro" id="IPR027417">
    <property type="entry name" value="P-loop_NTPase"/>
</dbReference>